<feature type="compositionally biased region" description="Pro residues" evidence="1">
    <location>
        <begin position="210"/>
        <end position="219"/>
    </location>
</feature>
<organism evidence="3 4">
    <name type="scientific">Streptosporangium carneum</name>
    <dbReference type="NCBI Taxonomy" id="47481"/>
    <lineage>
        <taxon>Bacteria</taxon>
        <taxon>Bacillati</taxon>
        <taxon>Actinomycetota</taxon>
        <taxon>Actinomycetes</taxon>
        <taxon>Streptosporangiales</taxon>
        <taxon>Streptosporangiaceae</taxon>
        <taxon>Streptosporangium</taxon>
    </lineage>
</organism>
<feature type="region of interest" description="Disordered" evidence="1">
    <location>
        <begin position="117"/>
        <end position="259"/>
    </location>
</feature>
<evidence type="ECO:0008006" key="5">
    <source>
        <dbReference type="Google" id="ProtNLM"/>
    </source>
</evidence>
<reference evidence="3" key="1">
    <citation type="journal article" date="2014" name="Int. J. Syst. Evol. Microbiol.">
        <title>Complete genome sequence of Corynebacterium casei LMG S-19264T (=DSM 44701T), isolated from a smear-ripened cheese.</title>
        <authorList>
            <consortium name="US DOE Joint Genome Institute (JGI-PGF)"/>
            <person name="Walter F."/>
            <person name="Albersmeier A."/>
            <person name="Kalinowski J."/>
            <person name="Ruckert C."/>
        </authorList>
    </citation>
    <scope>NUCLEOTIDE SEQUENCE</scope>
    <source>
        <strain evidence="3">VKM Ac-2007</strain>
    </source>
</reference>
<evidence type="ECO:0000313" key="4">
    <source>
        <dbReference type="Proteomes" id="UP001143474"/>
    </source>
</evidence>
<protein>
    <recommendedName>
        <fullName evidence="5">CBM2 domain-containing protein</fullName>
    </recommendedName>
</protein>
<feature type="compositionally biased region" description="Polar residues" evidence="1">
    <location>
        <begin position="117"/>
        <end position="137"/>
    </location>
</feature>
<evidence type="ECO:0000256" key="2">
    <source>
        <dbReference type="SAM" id="Phobius"/>
    </source>
</evidence>
<feature type="transmembrane region" description="Helical" evidence="2">
    <location>
        <begin position="91"/>
        <end position="113"/>
    </location>
</feature>
<dbReference type="EMBL" id="BSEV01000024">
    <property type="protein sequence ID" value="GLK13680.1"/>
    <property type="molecule type" value="Genomic_DNA"/>
</dbReference>
<feature type="region of interest" description="Disordered" evidence="1">
    <location>
        <begin position="1"/>
        <end position="87"/>
    </location>
</feature>
<feature type="compositionally biased region" description="Acidic residues" evidence="1">
    <location>
        <begin position="142"/>
        <end position="152"/>
    </location>
</feature>
<dbReference type="GO" id="GO:0004553">
    <property type="term" value="F:hydrolase activity, hydrolyzing O-glycosyl compounds"/>
    <property type="evidence" value="ECO:0007669"/>
    <property type="project" value="InterPro"/>
</dbReference>
<dbReference type="Gene3D" id="2.60.40.290">
    <property type="match status" value="1"/>
</dbReference>
<dbReference type="GO" id="GO:0030247">
    <property type="term" value="F:polysaccharide binding"/>
    <property type="evidence" value="ECO:0007669"/>
    <property type="project" value="InterPro"/>
</dbReference>
<feature type="compositionally biased region" description="Basic and acidic residues" evidence="1">
    <location>
        <begin position="1"/>
        <end position="21"/>
    </location>
</feature>
<name>A0A9W6I7T4_9ACTN</name>
<keyword evidence="4" id="KW-1185">Reference proteome</keyword>
<proteinExistence type="predicted"/>
<dbReference type="AlphaFoldDB" id="A0A9W6I7T4"/>
<feature type="compositionally biased region" description="Basic and acidic residues" evidence="1">
    <location>
        <begin position="28"/>
        <end position="60"/>
    </location>
</feature>
<feature type="compositionally biased region" description="Low complexity" evidence="1">
    <location>
        <begin position="249"/>
        <end position="259"/>
    </location>
</feature>
<evidence type="ECO:0000256" key="1">
    <source>
        <dbReference type="SAM" id="MobiDB-lite"/>
    </source>
</evidence>
<dbReference type="Proteomes" id="UP001143474">
    <property type="component" value="Unassembled WGS sequence"/>
</dbReference>
<keyword evidence="2" id="KW-0472">Membrane</keyword>
<keyword evidence="2" id="KW-1133">Transmembrane helix</keyword>
<accession>A0A9W6I7T4</accession>
<reference evidence="3" key="2">
    <citation type="submission" date="2023-01" db="EMBL/GenBank/DDBJ databases">
        <authorList>
            <person name="Sun Q."/>
            <person name="Evtushenko L."/>
        </authorList>
    </citation>
    <scope>NUCLEOTIDE SEQUENCE</scope>
    <source>
        <strain evidence="3">VKM Ac-2007</strain>
    </source>
</reference>
<feature type="compositionally biased region" description="Polar residues" evidence="1">
    <location>
        <begin position="221"/>
        <end position="231"/>
    </location>
</feature>
<comment type="caution">
    <text evidence="3">The sequence shown here is derived from an EMBL/GenBank/DDBJ whole genome shotgun (WGS) entry which is preliminary data.</text>
</comment>
<feature type="compositionally biased region" description="Low complexity" evidence="1">
    <location>
        <begin position="197"/>
        <end position="209"/>
    </location>
</feature>
<evidence type="ECO:0000313" key="3">
    <source>
        <dbReference type="EMBL" id="GLK13680.1"/>
    </source>
</evidence>
<sequence>MGRHGGHGENAPRNRGKREPEPAPDPASHAERPFSPAETREEPIGRRLRPEESAVTEPRKGFLGSGWSATSELSEPVWPDRESGRGGRAKMALLAVAAVVVVLGGSVVGIQLVSSGPAGSTTGCQTSGCVAGASNQPAPEDTLADPDEEPSSSEEPSPAEEPAAEEKPDPDASGTPAPVTTPRRVSRTQGAKPRPTPTATNTPRRTQQPQPQPEEPQPTPSSVDQSPISDTPTHRPSESSGVTEPSPAPTSSATSTAPAAGAAVTVGYGLVSEKGKAYTAQLVVTADDRLDRLTLKVPVSGEVTSVRGANWSQTGETLVIESTERLDEGENLVVTFTADGQAHEPRTCQSSQGDCVVV</sequence>
<keyword evidence="2" id="KW-0812">Transmembrane</keyword>
<gene>
    <name evidence="3" type="ORF">GCM10017600_70910</name>
</gene>
<dbReference type="InterPro" id="IPR012291">
    <property type="entry name" value="CBM2_carb-bd_dom_sf"/>
</dbReference>